<sequence length="18" mass="2163">MVQIIWVVADLLYQMVQI</sequence>
<reference evidence="1" key="1">
    <citation type="submission" date="2014-09" db="EMBL/GenBank/DDBJ databases">
        <authorList>
            <person name="Magalhaes I.L.F."/>
            <person name="Oliveira U."/>
            <person name="Santos F.R."/>
            <person name="Vidigal T.H.D.A."/>
            <person name="Brescovit A.D."/>
            <person name="Santos A.J."/>
        </authorList>
    </citation>
    <scope>NUCLEOTIDE SEQUENCE</scope>
    <source>
        <tissue evidence="1">Shoot tissue taken approximately 20 cm above the soil surface</tissue>
    </source>
</reference>
<reference evidence="1" key="2">
    <citation type="journal article" date="2015" name="Data Brief">
        <title>Shoot transcriptome of the giant reed, Arundo donax.</title>
        <authorList>
            <person name="Barrero R.A."/>
            <person name="Guerrero F.D."/>
            <person name="Moolhuijzen P."/>
            <person name="Goolsby J.A."/>
            <person name="Tidwell J."/>
            <person name="Bellgard S.E."/>
            <person name="Bellgard M.I."/>
        </authorList>
    </citation>
    <scope>NUCLEOTIDE SEQUENCE</scope>
    <source>
        <tissue evidence="1">Shoot tissue taken approximately 20 cm above the soil surface</tissue>
    </source>
</reference>
<proteinExistence type="predicted"/>
<name>A0A0A8YXL6_ARUDO</name>
<organism evidence="1">
    <name type="scientific">Arundo donax</name>
    <name type="common">Giant reed</name>
    <name type="synonym">Donax arundinaceus</name>
    <dbReference type="NCBI Taxonomy" id="35708"/>
    <lineage>
        <taxon>Eukaryota</taxon>
        <taxon>Viridiplantae</taxon>
        <taxon>Streptophyta</taxon>
        <taxon>Embryophyta</taxon>
        <taxon>Tracheophyta</taxon>
        <taxon>Spermatophyta</taxon>
        <taxon>Magnoliopsida</taxon>
        <taxon>Liliopsida</taxon>
        <taxon>Poales</taxon>
        <taxon>Poaceae</taxon>
        <taxon>PACMAD clade</taxon>
        <taxon>Arundinoideae</taxon>
        <taxon>Arundineae</taxon>
        <taxon>Arundo</taxon>
    </lineage>
</organism>
<evidence type="ECO:0000313" key="1">
    <source>
        <dbReference type="EMBL" id="JAD31894.1"/>
    </source>
</evidence>
<dbReference type="EMBL" id="GBRH01266001">
    <property type="protein sequence ID" value="JAD31894.1"/>
    <property type="molecule type" value="Transcribed_RNA"/>
</dbReference>
<protein>
    <submittedName>
        <fullName evidence="1">Uncharacterized protein</fullName>
    </submittedName>
</protein>
<accession>A0A0A8YXL6</accession>
<dbReference type="AlphaFoldDB" id="A0A0A8YXL6"/>